<dbReference type="PROSITE" id="PS00683">
    <property type="entry name" value="RHODANESE_2"/>
    <property type="match status" value="1"/>
</dbReference>
<dbReference type="Gene3D" id="3.40.250.10">
    <property type="entry name" value="Rhodanese-like domain"/>
    <property type="match status" value="2"/>
</dbReference>
<dbReference type="AlphaFoldDB" id="A0A845ADB9"/>
<gene>
    <name evidence="5" type="ORF">GRI58_01405</name>
</gene>
<sequence length="274" mass="28736">MESLVSTDWLNAHLGDADLVVLDASKHLPDAGRDAGEEFLTAHIPGARFFNMPRFSDPDAAVVNTAPGAMQAAIHLSGLGINPGARVVLYDDSAIASAARAWFLLRGYGLTDIAILDGGLGKWLAESKPTETGKADFAPGLYPPSDFTGALRDKQAMLANCDSGIEQVVDARDAGRFGGIEAEGGHIPGARHLWYRDLFDDDGTYKNPAELKALFDSAGIDIVAPVVTSCNSGMTAAVLAFALHLIGNEAALYDGSWAEWGADPDLPKALGTAG</sequence>
<name>A0A845ADB9_9SPHN</name>
<dbReference type="SUPFAM" id="SSF52821">
    <property type="entry name" value="Rhodanese/Cell cycle control phosphatase"/>
    <property type="match status" value="2"/>
</dbReference>
<keyword evidence="1 3" id="KW-0808">Transferase</keyword>
<dbReference type="SMART" id="SM00450">
    <property type="entry name" value="RHOD"/>
    <property type="match status" value="2"/>
</dbReference>
<evidence type="ECO:0000313" key="5">
    <source>
        <dbReference type="EMBL" id="MXP27477.1"/>
    </source>
</evidence>
<evidence type="ECO:0000313" key="6">
    <source>
        <dbReference type="Proteomes" id="UP000439780"/>
    </source>
</evidence>
<protein>
    <recommendedName>
        <fullName evidence="3">Sulfurtransferase</fullName>
    </recommendedName>
</protein>
<dbReference type="InterPro" id="IPR001763">
    <property type="entry name" value="Rhodanese-like_dom"/>
</dbReference>
<evidence type="ECO:0000256" key="2">
    <source>
        <dbReference type="ARBA" id="ARBA00022737"/>
    </source>
</evidence>
<accession>A0A845ADB9</accession>
<dbReference type="Pfam" id="PF00581">
    <property type="entry name" value="Rhodanese"/>
    <property type="match status" value="2"/>
</dbReference>
<evidence type="ECO:0000259" key="4">
    <source>
        <dbReference type="PROSITE" id="PS50206"/>
    </source>
</evidence>
<reference evidence="5 6" key="1">
    <citation type="submission" date="2019-12" db="EMBL/GenBank/DDBJ databases">
        <title>Genomic-based taxomic classification of the family Erythrobacteraceae.</title>
        <authorList>
            <person name="Xu L."/>
        </authorList>
    </citation>
    <scope>NUCLEOTIDE SEQUENCE [LARGE SCALE GENOMIC DNA]</scope>
    <source>
        <strain evidence="5 6">KEMB 9005-328</strain>
    </source>
</reference>
<dbReference type="RefSeq" id="WP_160751763.1">
    <property type="nucleotide sequence ID" value="NZ_WTYA01000001.1"/>
</dbReference>
<proteinExistence type="predicted"/>
<dbReference type="CDD" id="cd01448">
    <property type="entry name" value="TST_Repeat_1"/>
    <property type="match status" value="1"/>
</dbReference>
<dbReference type="OrthoDB" id="9781034at2"/>
<evidence type="ECO:0000256" key="1">
    <source>
        <dbReference type="ARBA" id="ARBA00022679"/>
    </source>
</evidence>
<keyword evidence="6" id="KW-1185">Reference proteome</keyword>
<dbReference type="InterPro" id="IPR001307">
    <property type="entry name" value="Thiosulphate_STrfase_CS"/>
</dbReference>
<organism evidence="5 6">
    <name type="scientific">Qipengyuania algicida</name>
    <dbReference type="NCBI Taxonomy" id="1836209"/>
    <lineage>
        <taxon>Bacteria</taxon>
        <taxon>Pseudomonadati</taxon>
        <taxon>Pseudomonadota</taxon>
        <taxon>Alphaproteobacteria</taxon>
        <taxon>Sphingomonadales</taxon>
        <taxon>Erythrobacteraceae</taxon>
        <taxon>Qipengyuania</taxon>
    </lineage>
</organism>
<dbReference type="InterPro" id="IPR045078">
    <property type="entry name" value="TST/MPST-like"/>
</dbReference>
<feature type="domain" description="Rhodanese" evidence="4">
    <location>
        <begin position="15"/>
        <end position="132"/>
    </location>
</feature>
<dbReference type="PROSITE" id="PS50206">
    <property type="entry name" value="RHODANESE_3"/>
    <property type="match status" value="2"/>
</dbReference>
<dbReference type="EMBL" id="WTYA01000001">
    <property type="protein sequence ID" value="MXP27477.1"/>
    <property type="molecule type" value="Genomic_DNA"/>
</dbReference>
<dbReference type="PROSITE" id="PS00380">
    <property type="entry name" value="RHODANESE_1"/>
    <property type="match status" value="1"/>
</dbReference>
<comment type="caution">
    <text evidence="5">The sequence shown here is derived from an EMBL/GenBank/DDBJ whole genome shotgun (WGS) entry which is preliminary data.</text>
</comment>
<dbReference type="InterPro" id="IPR036873">
    <property type="entry name" value="Rhodanese-like_dom_sf"/>
</dbReference>
<keyword evidence="2" id="KW-0677">Repeat</keyword>
<dbReference type="PANTHER" id="PTHR11364">
    <property type="entry name" value="THIOSULFATE SULFERTANSFERASE"/>
    <property type="match status" value="1"/>
</dbReference>
<dbReference type="PANTHER" id="PTHR11364:SF27">
    <property type="entry name" value="SULFURTRANSFERASE"/>
    <property type="match status" value="1"/>
</dbReference>
<dbReference type="Proteomes" id="UP000439780">
    <property type="component" value="Unassembled WGS sequence"/>
</dbReference>
<evidence type="ECO:0000256" key="3">
    <source>
        <dbReference type="RuleBase" id="RU000507"/>
    </source>
</evidence>
<dbReference type="GO" id="GO:0004792">
    <property type="term" value="F:thiosulfate-cyanide sulfurtransferase activity"/>
    <property type="evidence" value="ECO:0007669"/>
    <property type="project" value="InterPro"/>
</dbReference>
<dbReference type="CDD" id="cd01449">
    <property type="entry name" value="TST_Repeat_2"/>
    <property type="match status" value="1"/>
</dbReference>
<feature type="domain" description="Rhodanese" evidence="4">
    <location>
        <begin position="167"/>
        <end position="269"/>
    </location>
</feature>